<evidence type="ECO:0000259" key="2">
    <source>
        <dbReference type="SMART" id="SM01037"/>
    </source>
</evidence>
<dbReference type="Pfam" id="PF00407">
    <property type="entry name" value="Bet_v_1"/>
    <property type="match status" value="1"/>
</dbReference>
<dbReference type="InterPro" id="IPR000916">
    <property type="entry name" value="Bet_v_I/MLP"/>
</dbReference>
<organism evidence="3 4">
    <name type="scientific">Papaver somniferum</name>
    <name type="common">Opium poppy</name>
    <dbReference type="NCBI Taxonomy" id="3469"/>
    <lineage>
        <taxon>Eukaryota</taxon>
        <taxon>Viridiplantae</taxon>
        <taxon>Streptophyta</taxon>
        <taxon>Embryophyta</taxon>
        <taxon>Tracheophyta</taxon>
        <taxon>Spermatophyta</taxon>
        <taxon>Magnoliopsida</taxon>
        <taxon>Ranunculales</taxon>
        <taxon>Papaveraceae</taxon>
        <taxon>Papaveroideae</taxon>
        <taxon>Papaver</taxon>
    </lineage>
</organism>
<dbReference type="SUPFAM" id="SSF55961">
    <property type="entry name" value="Bet v1-like"/>
    <property type="match status" value="1"/>
</dbReference>
<dbReference type="PANTHER" id="PTHR31338">
    <property type="entry name" value="POLYKETIDE CYCLASE/DEHYDRASE AND LIPID TRANSPORT SUPERFAMILY PROTEIN"/>
    <property type="match status" value="1"/>
</dbReference>
<dbReference type="Gene3D" id="3.30.530.20">
    <property type="match status" value="1"/>
</dbReference>
<dbReference type="InterPro" id="IPR023393">
    <property type="entry name" value="START-like_dom_sf"/>
</dbReference>
<accession>A0A4Y7KR89</accession>
<proteinExistence type="inferred from homology"/>
<dbReference type="PANTHER" id="PTHR31338:SF16">
    <property type="entry name" value="POLYKETIDE CYCLASE_DEHYDRASE AND LIPID TRANSPORT SUPERFAMILY PROTEIN"/>
    <property type="match status" value="1"/>
</dbReference>
<dbReference type="EMBL" id="CM010723">
    <property type="protein sequence ID" value="RZC75854.1"/>
    <property type="molecule type" value="Genomic_DNA"/>
</dbReference>
<evidence type="ECO:0000313" key="3">
    <source>
        <dbReference type="EMBL" id="RZC75854.1"/>
    </source>
</evidence>
<gene>
    <name evidence="3" type="ORF">C5167_000056</name>
</gene>
<dbReference type="GO" id="GO:0006952">
    <property type="term" value="P:defense response"/>
    <property type="evidence" value="ECO:0007669"/>
    <property type="project" value="InterPro"/>
</dbReference>
<dbReference type="SMART" id="SM01037">
    <property type="entry name" value="Bet_v_1"/>
    <property type="match status" value="1"/>
</dbReference>
<comment type="similarity">
    <text evidence="1">Belongs to the MLP family.</text>
</comment>
<dbReference type="AlphaFoldDB" id="A0A4Y7KR89"/>
<evidence type="ECO:0000256" key="1">
    <source>
        <dbReference type="ARBA" id="ARBA00038242"/>
    </source>
</evidence>
<feature type="domain" description="Bet v I/Major latex protein" evidence="2">
    <location>
        <begin position="4"/>
        <end position="100"/>
    </location>
</feature>
<dbReference type="InterPro" id="IPR052006">
    <property type="entry name" value="MLP-like"/>
</dbReference>
<dbReference type="Gramene" id="RZC75854">
    <property type="protein sequence ID" value="RZC75854"/>
    <property type="gene ID" value="C5167_000056"/>
</dbReference>
<sequence>MKIAAGASHEVTLKDKIVATDDETRTLSIRIIDGDLLCMYPKFEYTLTVTPVVTQRREQSSLLKLSVEYEKKNEDVPPPHEYMELATSLYRAIAGHLANNA</sequence>
<name>A0A4Y7KR89_PAPSO</name>
<reference evidence="3 4" key="1">
    <citation type="journal article" date="2018" name="Science">
        <title>The opium poppy genome and morphinan production.</title>
        <authorList>
            <person name="Guo L."/>
            <person name="Winzer T."/>
            <person name="Yang X."/>
            <person name="Li Y."/>
            <person name="Ning Z."/>
            <person name="He Z."/>
            <person name="Teodor R."/>
            <person name="Lu Y."/>
            <person name="Bowser T.A."/>
            <person name="Graham I.A."/>
            <person name="Ye K."/>
        </authorList>
    </citation>
    <scope>NUCLEOTIDE SEQUENCE [LARGE SCALE GENOMIC DNA]</scope>
    <source>
        <strain evidence="4">cv. HN1</strain>
        <tissue evidence="3">Leaves</tissue>
    </source>
</reference>
<evidence type="ECO:0000313" key="4">
    <source>
        <dbReference type="Proteomes" id="UP000316621"/>
    </source>
</evidence>
<protein>
    <recommendedName>
        <fullName evidence="2">Bet v I/Major latex protein domain-containing protein</fullName>
    </recommendedName>
</protein>
<dbReference type="Proteomes" id="UP000316621">
    <property type="component" value="Chromosome 9"/>
</dbReference>
<dbReference type="OrthoDB" id="1072116at2759"/>
<keyword evidence="4" id="KW-1185">Reference proteome</keyword>